<dbReference type="PANTHER" id="PTHR36924:SF1">
    <property type="entry name" value="ANTITOXIN HIGA-1"/>
    <property type="match status" value="1"/>
</dbReference>
<comment type="caution">
    <text evidence="2">The sequence shown here is derived from an EMBL/GenBank/DDBJ whole genome shotgun (WGS) entry which is preliminary data.</text>
</comment>
<protein>
    <submittedName>
        <fullName evidence="2">HigA family addiction module antidote protein</fullName>
    </submittedName>
</protein>
<proteinExistence type="predicted"/>
<dbReference type="GO" id="GO:0003677">
    <property type="term" value="F:DNA binding"/>
    <property type="evidence" value="ECO:0007669"/>
    <property type="project" value="UniProtKB-KW"/>
</dbReference>
<dbReference type="NCBIfam" id="TIGR02607">
    <property type="entry name" value="antidote_HigA"/>
    <property type="match status" value="1"/>
</dbReference>
<gene>
    <name evidence="2" type="ORF">F6X38_06200</name>
</gene>
<dbReference type="InterPro" id="IPR013430">
    <property type="entry name" value="Toxin_antidote_HigA"/>
</dbReference>
<dbReference type="SUPFAM" id="SSF47413">
    <property type="entry name" value="lambda repressor-like DNA-binding domains"/>
    <property type="match status" value="1"/>
</dbReference>
<dbReference type="PANTHER" id="PTHR36924">
    <property type="entry name" value="ANTITOXIN HIGA-1"/>
    <property type="match status" value="1"/>
</dbReference>
<dbReference type="Gene3D" id="1.10.260.40">
    <property type="entry name" value="lambda repressor-like DNA-binding domains"/>
    <property type="match status" value="1"/>
</dbReference>
<dbReference type="AlphaFoldDB" id="A0A7V7TXW9"/>
<dbReference type="InterPro" id="IPR010982">
    <property type="entry name" value="Lambda_DNA-bd_dom_sf"/>
</dbReference>
<sequence>MPSFARPIHPGEYLREEYLVPLGLSAGSLARRLSLPRTRIERIVKKEVGISSDTALRLGRYFGTRQQFWTNFQHAYELETGARTLAGELEAITPRSEEQGAA</sequence>
<organism evidence="2 3">
    <name type="scientific">Plantimonas leprariae</name>
    <dbReference type="NCBI Taxonomy" id="2615207"/>
    <lineage>
        <taxon>Bacteria</taxon>
        <taxon>Pseudomonadati</taxon>
        <taxon>Pseudomonadota</taxon>
        <taxon>Alphaproteobacteria</taxon>
        <taxon>Hyphomicrobiales</taxon>
        <taxon>Aurantimonadaceae</taxon>
        <taxon>Plantimonas</taxon>
    </lineage>
</organism>
<keyword evidence="3" id="KW-1185">Reference proteome</keyword>
<reference evidence="2 3" key="1">
    <citation type="submission" date="2019-09" db="EMBL/GenBank/DDBJ databases">
        <title>YIM 132180 draft genome.</title>
        <authorList>
            <person name="Zhang K."/>
        </authorList>
    </citation>
    <scope>NUCLEOTIDE SEQUENCE [LARGE SCALE GENOMIC DNA]</scope>
    <source>
        <strain evidence="2 3">YIM 132180</strain>
    </source>
</reference>
<dbReference type="Proteomes" id="UP000432089">
    <property type="component" value="Unassembled WGS sequence"/>
</dbReference>
<dbReference type="CDD" id="cd00093">
    <property type="entry name" value="HTH_XRE"/>
    <property type="match status" value="1"/>
</dbReference>
<dbReference type="EMBL" id="VZDO01000003">
    <property type="protein sequence ID" value="KAB0681471.1"/>
    <property type="molecule type" value="Genomic_DNA"/>
</dbReference>
<evidence type="ECO:0000313" key="3">
    <source>
        <dbReference type="Proteomes" id="UP000432089"/>
    </source>
</evidence>
<accession>A0A7V7TXW9</accession>
<keyword evidence="1" id="KW-0238">DNA-binding</keyword>
<dbReference type="RefSeq" id="WP_150968726.1">
    <property type="nucleotide sequence ID" value="NZ_VZDO01000003.1"/>
</dbReference>
<name>A0A7V7TXW9_9HYPH</name>
<dbReference type="InterPro" id="IPR001387">
    <property type="entry name" value="Cro/C1-type_HTH"/>
</dbReference>
<evidence type="ECO:0000256" key="1">
    <source>
        <dbReference type="ARBA" id="ARBA00023125"/>
    </source>
</evidence>
<evidence type="ECO:0000313" key="2">
    <source>
        <dbReference type="EMBL" id="KAB0681471.1"/>
    </source>
</evidence>